<dbReference type="EMBL" id="FOXV01000001">
    <property type="protein sequence ID" value="SFQ02249.1"/>
    <property type="molecule type" value="Genomic_DNA"/>
</dbReference>
<keyword evidence="3" id="KW-1185">Reference proteome</keyword>
<proteinExistence type="predicted"/>
<name>A0A1I5V404_9RHOB</name>
<evidence type="ECO:0000259" key="1">
    <source>
        <dbReference type="Pfam" id="PF01370"/>
    </source>
</evidence>
<dbReference type="InterPro" id="IPR001509">
    <property type="entry name" value="Epimerase_deHydtase"/>
</dbReference>
<evidence type="ECO:0000313" key="2">
    <source>
        <dbReference type="EMBL" id="SFQ02249.1"/>
    </source>
</evidence>
<dbReference type="Pfam" id="PF01370">
    <property type="entry name" value="Epimerase"/>
    <property type="match status" value="1"/>
</dbReference>
<dbReference type="Proteomes" id="UP000243106">
    <property type="component" value="Unassembled WGS sequence"/>
</dbReference>
<dbReference type="AlphaFoldDB" id="A0A1I5V404"/>
<dbReference type="STRING" id="93684.SAMN05421853_101320"/>
<organism evidence="2 3">
    <name type="scientific">Roseivivax halotolerans</name>
    <dbReference type="NCBI Taxonomy" id="93684"/>
    <lineage>
        <taxon>Bacteria</taxon>
        <taxon>Pseudomonadati</taxon>
        <taxon>Pseudomonadota</taxon>
        <taxon>Alphaproteobacteria</taxon>
        <taxon>Rhodobacterales</taxon>
        <taxon>Roseobacteraceae</taxon>
        <taxon>Roseivivax</taxon>
    </lineage>
</organism>
<feature type="domain" description="NAD-dependent epimerase/dehydratase" evidence="1">
    <location>
        <begin position="7"/>
        <end position="213"/>
    </location>
</feature>
<reference evidence="3" key="1">
    <citation type="submission" date="2016-10" db="EMBL/GenBank/DDBJ databases">
        <authorList>
            <person name="Varghese N."/>
            <person name="Submissions S."/>
        </authorList>
    </citation>
    <scope>NUCLEOTIDE SEQUENCE [LARGE SCALE GENOMIC DNA]</scope>
    <source>
        <strain evidence="3">JCM 10271</strain>
    </source>
</reference>
<dbReference type="GO" id="GO:0044877">
    <property type="term" value="F:protein-containing complex binding"/>
    <property type="evidence" value="ECO:0007669"/>
    <property type="project" value="TreeGrafter"/>
</dbReference>
<gene>
    <name evidence="2" type="ORF">SAMN05421853_101320</name>
</gene>
<evidence type="ECO:0000313" key="3">
    <source>
        <dbReference type="Proteomes" id="UP000243106"/>
    </source>
</evidence>
<accession>A0A1I5V404</accession>
<dbReference type="RefSeq" id="WP_093009028.1">
    <property type="nucleotide sequence ID" value="NZ_FOXV01000001.1"/>
</dbReference>
<protein>
    <submittedName>
        <fullName evidence="2">NADH dehydrogenase</fullName>
    </submittedName>
</protein>
<sequence length="329" mass="35781">MPKSKLVTIFGGSGFLGRYIARRMAKDGWRVRVACRHPNDAIFVRTYGVVGQVEPVFCNIRDDESVRHVTMGANAVVNCIGVLAEAGRNTFDAVQAEGAARVARMASQENVGALVQISAIGADSGSKSEYARTKAAGEEAVLEAFPGAIILRPSIIYGHEDQFFNRFAQMTRLGPILPVVGASTKFQPVYVDDVAHAACKGVKGEAAPGIYELGGPDVNTFRELMSYMLEVIARRRLILNIPFPIAYLMGFGFDMANKASFGLLPAQITRDQVQNLKVDNVVADGAKGFSDLGIEPISMEAVLPDYLWRFRPSGQYFAIKKSAESLKPR</sequence>
<dbReference type="FunFam" id="3.40.50.720:FF:000702">
    <property type="entry name" value="NADH dehydrogenase (Ubiquinone)"/>
    <property type="match status" value="1"/>
</dbReference>
<dbReference type="PANTHER" id="PTHR12126">
    <property type="entry name" value="NADH-UBIQUINONE OXIDOREDUCTASE 39 KDA SUBUNIT-RELATED"/>
    <property type="match status" value="1"/>
</dbReference>
<dbReference type="SUPFAM" id="SSF51735">
    <property type="entry name" value="NAD(P)-binding Rossmann-fold domains"/>
    <property type="match status" value="1"/>
</dbReference>
<dbReference type="PANTHER" id="PTHR12126:SF11">
    <property type="entry name" value="NADH DEHYDROGENASE [UBIQUINONE] 1 ALPHA SUBCOMPLEX SUBUNIT 9, MITOCHONDRIAL"/>
    <property type="match status" value="1"/>
</dbReference>
<dbReference type="InterPro" id="IPR036291">
    <property type="entry name" value="NAD(P)-bd_dom_sf"/>
</dbReference>
<dbReference type="InterPro" id="IPR051207">
    <property type="entry name" value="ComplexI_NDUFA9_subunit"/>
</dbReference>
<dbReference type="Gene3D" id="3.40.50.720">
    <property type="entry name" value="NAD(P)-binding Rossmann-like Domain"/>
    <property type="match status" value="1"/>
</dbReference>
<dbReference type="CDD" id="cd05271">
    <property type="entry name" value="NDUFA9_like_SDR_a"/>
    <property type="match status" value="1"/>
</dbReference>